<evidence type="ECO:0000256" key="6">
    <source>
        <dbReference type="RuleBase" id="RU361188"/>
    </source>
</evidence>
<keyword evidence="6" id="KW-0326">Glycosidase</keyword>
<dbReference type="EMBL" id="JAJSOF020000013">
    <property type="protein sequence ID" value="KAJ4442943.1"/>
    <property type="molecule type" value="Genomic_DNA"/>
</dbReference>
<keyword evidence="6" id="KW-0443">Lipid metabolism</keyword>
<dbReference type="InterPro" id="IPR033453">
    <property type="entry name" value="Glyco_hydro_30_TIM-barrel"/>
</dbReference>
<dbReference type="Pfam" id="PF02055">
    <property type="entry name" value="Glyco_hydro_30"/>
    <property type="match status" value="3"/>
</dbReference>
<keyword evidence="9" id="KW-1185">Reference proteome</keyword>
<evidence type="ECO:0000256" key="2">
    <source>
        <dbReference type="ARBA" id="ARBA00005382"/>
    </source>
</evidence>
<keyword evidence="4" id="KW-0732">Signal</keyword>
<proteinExistence type="inferred from homology"/>
<comment type="catalytic activity">
    <reaction evidence="1">
        <text>a beta-D-glucosyl-(1&lt;-&gt;1')-N-acylsphing-4-enine + H2O = an N-acylsphing-4-enine + D-glucose</text>
        <dbReference type="Rhea" id="RHEA:13269"/>
        <dbReference type="ChEBI" id="CHEBI:4167"/>
        <dbReference type="ChEBI" id="CHEBI:15377"/>
        <dbReference type="ChEBI" id="CHEBI:22801"/>
        <dbReference type="ChEBI" id="CHEBI:52639"/>
        <dbReference type="EC" id="3.2.1.45"/>
    </reaction>
    <physiologicalReaction direction="left-to-right" evidence="1">
        <dbReference type="Rhea" id="RHEA:13270"/>
    </physiologicalReaction>
</comment>
<reference evidence="8 9" key="1">
    <citation type="journal article" date="2022" name="Allergy">
        <title>Genome assembly and annotation of Periplaneta americana reveal a comprehensive cockroach allergen profile.</title>
        <authorList>
            <person name="Wang L."/>
            <person name="Xiong Q."/>
            <person name="Saelim N."/>
            <person name="Wang L."/>
            <person name="Nong W."/>
            <person name="Wan A.T."/>
            <person name="Shi M."/>
            <person name="Liu X."/>
            <person name="Cao Q."/>
            <person name="Hui J.H.L."/>
            <person name="Sookrung N."/>
            <person name="Leung T.F."/>
            <person name="Tungtrongchitr A."/>
            <person name="Tsui S.K.W."/>
        </authorList>
    </citation>
    <scope>NUCLEOTIDE SEQUENCE [LARGE SCALE GENOMIC DNA]</scope>
    <source>
        <strain evidence="8">PWHHKU_190912</strain>
    </source>
</reference>
<keyword evidence="5 6" id="KW-0378">Hydrolase</keyword>
<evidence type="ECO:0000256" key="1">
    <source>
        <dbReference type="ARBA" id="ARBA00001013"/>
    </source>
</evidence>
<evidence type="ECO:0000256" key="5">
    <source>
        <dbReference type="ARBA" id="ARBA00022801"/>
    </source>
</evidence>
<dbReference type="InterPro" id="IPR001139">
    <property type="entry name" value="Glyco_hydro_30"/>
</dbReference>
<evidence type="ECO:0000259" key="7">
    <source>
        <dbReference type="Pfam" id="PF02055"/>
    </source>
</evidence>
<dbReference type="Proteomes" id="UP001148838">
    <property type="component" value="Unassembled WGS sequence"/>
</dbReference>
<dbReference type="Gene3D" id="3.30.420.10">
    <property type="entry name" value="Ribonuclease H-like superfamily/Ribonuclease H"/>
    <property type="match status" value="1"/>
</dbReference>
<dbReference type="PRINTS" id="PR00843">
    <property type="entry name" value="GLHYDRLASE30"/>
</dbReference>
<gene>
    <name evidence="8" type="ORF">ANN_04541</name>
</gene>
<comment type="similarity">
    <text evidence="2 6">Belongs to the glycosyl hydrolase 30 family.</text>
</comment>
<evidence type="ECO:0000313" key="8">
    <source>
        <dbReference type="EMBL" id="KAJ4442943.1"/>
    </source>
</evidence>
<dbReference type="PANTHER" id="PTHR11069:SF23">
    <property type="entry name" value="LYSOSOMAL ACID GLUCOSYLCERAMIDASE"/>
    <property type="match status" value="1"/>
</dbReference>
<organism evidence="8 9">
    <name type="scientific">Periplaneta americana</name>
    <name type="common">American cockroach</name>
    <name type="synonym">Blatta americana</name>
    <dbReference type="NCBI Taxonomy" id="6978"/>
    <lineage>
        <taxon>Eukaryota</taxon>
        <taxon>Metazoa</taxon>
        <taxon>Ecdysozoa</taxon>
        <taxon>Arthropoda</taxon>
        <taxon>Hexapoda</taxon>
        <taxon>Insecta</taxon>
        <taxon>Pterygota</taxon>
        <taxon>Neoptera</taxon>
        <taxon>Polyneoptera</taxon>
        <taxon>Dictyoptera</taxon>
        <taxon>Blattodea</taxon>
        <taxon>Blattoidea</taxon>
        <taxon>Blattidae</taxon>
        <taxon>Blattinae</taxon>
        <taxon>Periplaneta</taxon>
    </lineage>
</organism>
<evidence type="ECO:0000256" key="3">
    <source>
        <dbReference type="ARBA" id="ARBA00012658"/>
    </source>
</evidence>
<dbReference type="InterPro" id="IPR017853">
    <property type="entry name" value="GH"/>
</dbReference>
<protein>
    <recommendedName>
        <fullName evidence="3 6">Glucosylceramidase</fullName>
        <ecNumber evidence="3 6">3.2.1.45</ecNumber>
    </recommendedName>
</protein>
<feature type="domain" description="Glycosyl hydrolase family 30 TIM-barrel" evidence="7">
    <location>
        <begin position="552"/>
        <end position="614"/>
    </location>
</feature>
<dbReference type="PANTHER" id="PTHR11069">
    <property type="entry name" value="GLUCOSYLCERAMIDASE"/>
    <property type="match status" value="1"/>
</dbReference>
<name>A0ABQ8T9L3_PERAM</name>
<comment type="caution">
    <text evidence="8">The sequence shown here is derived from an EMBL/GenBank/DDBJ whole genome shotgun (WGS) entry which is preliminary data.</text>
</comment>
<dbReference type="EC" id="3.2.1.45" evidence="3 6"/>
<dbReference type="InterPro" id="IPR036397">
    <property type="entry name" value="RNaseH_sf"/>
</dbReference>
<feature type="domain" description="Glycosyl hydrolase family 30 TIM-barrel" evidence="7">
    <location>
        <begin position="34"/>
        <end position="169"/>
    </location>
</feature>
<accession>A0ABQ8T9L3</accession>
<keyword evidence="6" id="KW-0746">Sphingolipid metabolism</keyword>
<evidence type="ECO:0000256" key="4">
    <source>
        <dbReference type="ARBA" id="ARBA00022729"/>
    </source>
</evidence>
<feature type="domain" description="Glycosyl hydrolase family 30 TIM-barrel" evidence="7">
    <location>
        <begin position="233"/>
        <end position="314"/>
    </location>
</feature>
<sequence length="640" mass="74520">MHVQYHYLMDLYQEYPGSGVHICSINSSDLYQEIYGFGGAITDSVGINLKSLSNDAQEMLLRQYFGCDSIHYTFLRVPMAGTDFSTRFYTYDDKEGDENLSHFNLAMEDYEYKIPYIRRAQKLSQDWRVKTLALPWSPPIWMTETVNSEKHYVRLKDKYYQTLANYFVKQYIPFCNMIVSEEEQLFRPHLWSNGQCVWPRNQVARVRIPVGASYLVEVFPGFSLNPIRANTGFLDAYREEDVEFWAVSPQNEPGNGFDVYFKLKNFCGYSPEEQRKLIAKNLGPTLKNNGYEDVKIMSFEDQRNNLPNWTDIIYDVSVICQPDRSRLVPVAWQQWSEMEALIPSPAACEVRSVIKFFNAQSIAPIEIHRQLCQVYGPNIMSKHERSGRPSLINDDRVELVRKCIMENRRFTITELSSHFSQISRSLLALSTCCSKKCVPGAALTFLQRYHDDGDEFLDRIVTGETVNADRYCETLRKLRRAIQNKRRGLLTAGVVLLHDNARPHTARRTAAVLAEFGWELFDHPPYSPDLAPSDFSRFLAPQEIPVLRFYMKILEDEEAYKYTAGISVHWYFDNTTKSSRLQKTHEHYPDKFILYTEASLKTFTVPQDVRLRRYLQSQMRCWLIVASIRKAKKRVKAHSQ</sequence>
<dbReference type="SUPFAM" id="SSF51445">
    <property type="entry name" value="(Trans)glycosidases"/>
    <property type="match status" value="3"/>
</dbReference>
<dbReference type="Gene3D" id="3.20.20.80">
    <property type="entry name" value="Glycosidases"/>
    <property type="match status" value="3"/>
</dbReference>
<evidence type="ECO:0000313" key="9">
    <source>
        <dbReference type="Proteomes" id="UP001148838"/>
    </source>
</evidence>